<evidence type="ECO:0000313" key="2">
    <source>
        <dbReference type="Proteomes" id="UP000636793"/>
    </source>
</evidence>
<accession>A0A916TEI8</accession>
<proteinExistence type="predicted"/>
<protein>
    <submittedName>
        <fullName evidence="1">Uncharacterized protein</fullName>
    </submittedName>
</protein>
<dbReference type="Proteomes" id="UP000636793">
    <property type="component" value="Unassembled WGS sequence"/>
</dbReference>
<sequence length="212" mass="22507">MDDGCVASLHLPERLVVRNAGNDISAYLNAAVGYSAECTEWDRYNQLSWAADGPDGTRANVSVATERCGSPLLAENFVFLGVPPALGKLTFTGHGTSQCDNHTITEAPQTIDARVASSTSTTASRSGGVVTITAHASRLWTSTNTFGVYAGATGTILASSDGVTWKPLKNLRTGSRGTYTYSYHTAAHLRYRTLVPDAQWVWGHLSAATAPI</sequence>
<reference evidence="1" key="1">
    <citation type="journal article" date="2014" name="Int. J. Syst. Evol. Microbiol.">
        <title>Complete genome sequence of Corynebacterium casei LMG S-19264T (=DSM 44701T), isolated from a smear-ripened cheese.</title>
        <authorList>
            <consortium name="US DOE Joint Genome Institute (JGI-PGF)"/>
            <person name="Walter F."/>
            <person name="Albersmeier A."/>
            <person name="Kalinowski J."/>
            <person name="Ruckert C."/>
        </authorList>
    </citation>
    <scope>NUCLEOTIDE SEQUENCE</scope>
    <source>
        <strain evidence="1">CGMCC 1.15085</strain>
    </source>
</reference>
<reference evidence="1" key="2">
    <citation type="submission" date="2020-09" db="EMBL/GenBank/DDBJ databases">
        <authorList>
            <person name="Sun Q."/>
            <person name="Zhou Y."/>
        </authorList>
    </citation>
    <scope>NUCLEOTIDE SEQUENCE</scope>
    <source>
        <strain evidence="1">CGMCC 1.15085</strain>
    </source>
</reference>
<evidence type="ECO:0000313" key="1">
    <source>
        <dbReference type="EMBL" id="GGB41437.1"/>
    </source>
</evidence>
<dbReference type="EMBL" id="BMHI01000005">
    <property type="protein sequence ID" value="GGB41437.1"/>
    <property type="molecule type" value="Genomic_DNA"/>
</dbReference>
<comment type="caution">
    <text evidence="1">The sequence shown here is derived from an EMBL/GenBank/DDBJ whole genome shotgun (WGS) entry which is preliminary data.</text>
</comment>
<name>A0A916TEI8_9MICO</name>
<dbReference type="AlphaFoldDB" id="A0A916TEI8"/>
<keyword evidence="2" id="KW-1185">Reference proteome</keyword>
<gene>
    <name evidence="1" type="ORF">GCM10011492_35460</name>
</gene>
<organism evidence="1 2">
    <name type="scientific">Flexivirga endophytica</name>
    <dbReference type="NCBI Taxonomy" id="1849103"/>
    <lineage>
        <taxon>Bacteria</taxon>
        <taxon>Bacillati</taxon>
        <taxon>Actinomycetota</taxon>
        <taxon>Actinomycetes</taxon>
        <taxon>Micrococcales</taxon>
        <taxon>Dermacoccaceae</taxon>
        <taxon>Flexivirga</taxon>
    </lineage>
</organism>